<feature type="domain" description="Gfo/Idh/MocA-like oxidoreductase N-terminal" evidence="3">
    <location>
        <begin position="59"/>
        <end position="142"/>
    </location>
</feature>
<gene>
    <name evidence="4" type="ORF">FHR86_002862</name>
</gene>
<dbReference type="Pfam" id="PF01408">
    <property type="entry name" value="GFO_IDH_MocA"/>
    <property type="match status" value="1"/>
</dbReference>
<evidence type="ECO:0000259" key="3">
    <source>
        <dbReference type="Pfam" id="PF01408"/>
    </source>
</evidence>
<dbReference type="SUPFAM" id="SSF51735">
    <property type="entry name" value="NAD(P)-binding Rossmann-fold domains"/>
    <property type="match status" value="1"/>
</dbReference>
<evidence type="ECO:0000313" key="4">
    <source>
        <dbReference type="EMBL" id="NIJ02518.1"/>
    </source>
</evidence>
<evidence type="ECO:0000313" key="5">
    <source>
        <dbReference type="Proteomes" id="UP000802392"/>
    </source>
</evidence>
<comment type="caution">
    <text evidence="4">The sequence shown here is derived from an EMBL/GenBank/DDBJ whole genome shotgun (WGS) entry which is preliminary data.</text>
</comment>
<dbReference type="InterPro" id="IPR036291">
    <property type="entry name" value="NAD(P)-bd_dom_sf"/>
</dbReference>
<comment type="similarity">
    <text evidence="1">Belongs to the Gfo/Idh/MocA family.</text>
</comment>
<sequence>MSATAVPAPIRCGLIGVDSPHAPSFTHLFGNGFDGVVPGGTVTHAWKGMPASDFPLSLDRNDDFAAQVASMGVALCDSPEEVANACDALLIVASDARTHPEYFTRVAEYGKPVYVDTRFAPTLAEARAMLSLADAAGTLVLAGSPKRFTPGFLAASHDPVRRVVLNGPLPEQPGHPGFSWYGVHLVDLAVAALGPGAVAEGATVDARSSGPSTILWADGREAVLDGEREWSPVTSGQLGSGSDGKVFSLEAGPSMLTGLLEGIVHAVRTGKPTIPSAEILDIVALVEALNLSLRAGGPVSVHSNRLTTLHPEGTQ</sequence>
<dbReference type="Proteomes" id="UP000802392">
    <property type="component" value="Unassembled WGS sequence"/>
</dbReference>
<proteinExistence type="inferred from homology"/>
<organism evidence="4 5">
    <name type="scientific">Paenarthrobacter ilicis</name>
    <dbReference type="NCBI Taxonomy" id="43665"/>
    <lineage>
        <taxon>Bacteria</taxon>
        <taxon>Bacillati</taxon>
        <taxon>Actinomycetota</taxon>
        <taxon>Actinomycetes</taxon>
        <taxon>Micrococcales</taxon>
        <taxon>Micrococcaceae</taxon>
        <taxon>Paenarthrobacter</taxon>
    </lineage>
</organism>
<dbReference type="Gene3D" id="3.40.50.720">
    <property type="entry name" value="NAD(P)-binding Rossmann-like Domain"/>
    <property type="match status" value="1"/>
</dbReference>
<name>A0ABX0TIY7_9MICC</name>
<keyword evidence="5" id="KW-1185">Reference proteome</keyword>
<dbReference type="RefSeq" id="WP_167267827.1">
    <property type="nucleotide sequence ID" value="NZ_BAAAVO010000009.1"/>
</dbReference>
<evidence type="ECO:0000256" key="1">
    <source>
        <dbReference type="ARBA" id="ARBA00010928"/>
    </source>
</evidence>
<dbReference type="InterPro" id="IPR000683">
    <property type="entry name" value="Gfo/Idh/MocA-like_OxRdtase_N"/>
</dbReference>
<dbReference type="PANTHER" id="PTHR43708:SF5">
    <property type="entry name" value="CONSERVED EXPRESSED OXIDOREDUCTASE (EUROFUNG)-RELATED"/>
    <property type="match status" value="1"/>
</dbReference>
<keyword evidence="2" id="KW-0560">Oxidoreductase</keyword>
<dbReference type="PANTHER" id="PTHR43708">
    <property type="entry name" value="CONSERVED EXPRESSED OXIDOREDUCTASE (EUROFUNG)"/>
    <property type="match status" value="1"/>
</dbReference>
<dbReference type="EMBL" id="JAAOZD010000006">
    <property type="protein sequence ID" value="NIJ02518.1"/>
    <property type="molecule type" value="Genomic_DNA"/>
</dbReference>
<dbReference type="InterPro" id="IPR051317">
    <property type="entry name" value="Gfo/Idh/MocA_oxidoreduct"/>
</dbReference>
<accession>A0ABX0TIY7</accession>
<reference evidence="4 5" key="1">
    <citation type="submission" date="2020-03" db="EMBL/GenBank/DDBJ databases">
        <title>Genomic Encyclopedia of Type Strains, Phase III (KMG-III): the genomes of soil and plant-associated and newly described type strains.</title>
        <authorList>
            <person name="Whitman W."/>
        </authorList>
    </citation>
    <scope>NUCLEOTIDE SEQUENCE [LARGE SCALE GENOMIC DNA]</scope>
    <source>
        <strain evidence="4 5">CECT 4207</strain>
    </source>
</reference>
<protein>
    <recommendedName>
        <fullName evidence="3">Gfo/Idh/MocA-like oxidoreductase N-terminal domain-containing protein</fullName>
    </recommendedName>
</protein>
<evidence type="ECO:0000256" key="2">
    <source>
        <dbReference type="ARBA" id="ARBA00023002"/>
    </source>
</evidence>